<protein>
    <submittedName>
        <fullName evidence="1">Uncharacterized protein</fullName>
    </submittedName>
</protein>
<sequence length="183" mass="20197">MRTWSSSASFTTTESGTISSLSSRLQVSVGFGIDSSELWVTGLSADGRFGYTTVCLECDLAHYFVDNLGSWSRSVCTTLEAYHQILTTGILIHLAKELFFSHFGSNRYIEKLSGCASADGRLLVKTPESVFTCHITLPPNFSAMSTRTERRPTPPCLMPLQQPNRFDGHGTVSTRTRLSYVPQ</sequence>
<evidence type="ECO:0000313" key="2">
    <source>
        <dbReference type="Proteomes" id="UP000499080"/>
    </source>
</evidence>
<reference evidence="1 2" key="1">
    <citation type="journal article" date="2019" name="Sci. Rep.">
        <title>Orb-weaving spider Araneus ventricosus genome elucidates the spidroin gene catalogue.</title>
        <authorList>
            <person name="Kono N."/>
            <person name="Nakamura H."/>
            <person name="Ohtoshi R."/>
            <person name="Moran D.A.P."/>
            <person name="Shinohara A."/>
            <person name="Yoshida Y."/>
            <person name="Fujiwara M."/>
            <person name="Mori M."/>
            <person name="Tomita M."/>
            <person name="Arakawa K."/>
        </authorList>
    </citation>
    <scope>NUCLEOTIDE SEQUENCE [LARGE SCALE GENOMIC DNA]</scope>
</reference>
<organism evidence="1 2">
    <name type="scientific">Araneus ventricosus</name>
    <name type="common">Orbweaver spider</name>
    <name type="synonym">Epeira ventricosa</name>
    <dbReference type="NCBI Taxonomy" id="182803"/>
    <lineage>
        <taxon>Eukaryota</taxon>
        <taxon>Metazoa</taxon>
        <taxon>Ecdysozoa</taxon>
        <taxon>Arthropoda</taxon>
        <taxon>Chelicerata</taxon>
        <taxon>Arachnida</taxon>
        <taxon>Araneae</taxon>
        <taxon>Araneomorphae</taxon>
        <taxon>Entelegynae</taxon>
        <taxon>Araneoidea</taxon>
        <taxon>Araneidae</taxon>
        <taxon>Araneus</taxon>
    </lineage>
</organism>
<proteinExistence type="predicted"/>
<keyword evidence="2" id="KW-1185">Reference proteome</keyword>
<accession>A0A4Y2GHN2</accession>
<name>A0A4Y2GHN2_ARAVE</name>
<dbReference type="AlphaFoldDB" id="A0A4Y2GHN2"/>
<comment type="caution">
    <text evidence="1">The sequence shown here is derived from an EMBL/GenBank/DDBJ whole genome shotgun (WGS) entry which is preliminary data.</text>
</comment>
<dbReference type="Proteomes" id="UP000499080">
    <property type="component" value="Unassembled WGS sequence"/>
</dbReference>
<dbReference type="EMBL" id="BGPR01001341">
    <property type="protein sequence ID" value="GBM51534.1"/>
    <property type="molecule type" value="Genomic_DNA"/>
</dbReference>
<evidence type="ECO:0000313" key="1">
    <source>
        <dbReference type="EMBL" id="GBM51534.1"/>
    </source>
</evidence>
<gene>
    <name evidence="1" type="ORF">AVEN_130211_1</name>
</gene>